<dbReference type="PANTHER" id="PTHR43566">
    <property type="entry name" value="CONSERVED PROTEIN"/>
    <property type="match status" value="1"/>
</dbReference>
<dbReference type="InterPro" id="IPR036390">
    <property type="entry name" value="WH_DNA-bd_sf"/>
</dbReference>
<dbReference type="STRING" id="659014.SAMN04487996_10662"/>
<reference evidence="4" key="1">
    <citation type="submission" date="2016-10" db="EMBL/GenBank/DDBJ databases">
        <authorList>
            <person name="Varghese N."/>
            <person name="Submissions S."/>
        </authorList>
    </citation>
    <scope>NUCLEOTIDE SEQUENCE [LARGE SCALE GENOMIC DNA]</scope>
    <source>
        <strain evidence="4">DSM 25329</strain>
    </source>
</reference>
<protein>
    <recommendedName>
        <fullName evidence="2">AAA+ ATPase domain-containing protein</fullName>
    </recommendedName>
</protein>
<dbReference type="EMBL" id="FNAN01000006">
    <property type="protein sequence ID" value="SDE62869.1"/>
    <property type="molecule type" value="Genomic_DNA"/>
</dbReference>
<dbReference type="InterPro" id="IPR003593">
    <property type="entry name" value="AAA+_ATPase"/>
</dbReference>
<gene>
    <name evidence="3" type="ORF">SAMN04487996_10662</name>
</gene>
<dbReference type="OrthoDB" id="9778168at2"/>
<name>A0A1G7EGQ4_9BACT</name>
<evidence type="ECO:0000313" key="4">
    <source>
        <dbReference type="Proteomes" id="UP000198748"/>
    </source>
</evidence>
<evidence type="ECO:0000259" key="2">
    <source>
        <dbReference type="SMART" id="SM00382"/>
    </source>
</evidence>
<dbReference type="Gene3D" id="3.40.50.300">
    <property type="entry name" value="P-loop containing nucleotide triphosphate hydrolases"/>
    <property type="match status" value="1"/>
</dbReference>
<feature type="domain" description="AAA+ ATPase" evidence="2">
    <location>
        <begin position="16"/>
        <end position="135"/>
    </location>
</feature>
<sequence length="388" mass="43586">MFPRTIEKEIIELISDTPVIALLGPRQVGKTTLVKQLATQFPHPSIYLDLESDTDLNRLRDAELYLGEREESTIIIDEIQRMPSLFPLLRSLIDKKRMPGRFVLLGSASPDLLKNSSETLAGRISYLELHPLTLEEVKEQISYREHWLRGGFPDVLQAASDNAAFRKMGDFISTYLERDLPLMGIPASPRDMRLLMNMLVSVHGSLLNVSQLANSLKMSVPTVQNYLGYLENAFLIRRLQPWFVNISKRLVKTPKLYIRDSGMLHSLAGITDSEELAGNILLGNSWEGYVIQQVIAGLPYNIQPYFYRTQDGAELDLVLVKGNNVKVAIEIKYTNSPVLSRGNTLAQEDLGSPPLLVVTPSAEDYNMRENVLVCNIGTLAGHLERLAR</sequence>
<dbReference type="RefSeq" id="WP_090149084.1">
    <property type="nucleotide sequence ID" value="NZ_FNAN01000006.1"/>
</dbReference>
<dbReference type="SUPFAM" id="SSF52540">
    <property type="entry name" value="P-loop containing nucleoside triphosphate hydrolases"/>
    <property type="match status" value="1"/>
</dbReference>
<evidence type="ECO:0000256" key="1">
    <source>
        <dbReference type="ARBA" id="ARBA00023125"/>
    </source>
</evidence>
<dbReference type="Pfam" id="PF13173">
    <property type="entry name" value="AAA_14"/>
    <property type="match status" value="1"/>
</dbReference>
<dbReference type="SUPFAM" id="SSF46785">
    <property type="entry name" value="Winged helix' DNA-binding domain"/>
    <property type="match status" value="1"/>
</dbReference>
<accession>A0A1G7EGQ4</accession>
<dbReference type="CDD" id="cd00009">
    <property type="entry name" value="AAA"/>
    <property type="match status" value="1"/>
</dbReference>
<dbReference type="GO" id="GO:0003677">
    <property type="term" value="F:DNA binding"/>
    <property type="evidence" value="ECO:0007669"/>
    <property type="project" value="UniProtKB-KW"/>
</dbReference>
<dbReference type="InterPro" id="IPR027417">
    <property type="entry name" value="P-loop_NTPase"/>
</dbReference>
<organism evidence="3 4">
    <name type="scientific">Dyadobacter soli</name>
    <dbReference type="NCBI Taxonomy" id="659014"/>
    <lineage>
        <taxon>Bacteria</taxon>
        <taxon>Pseudomonadati</taxon>
        <taxon>Bacteroidota</taxon>
        <taxon>Cytophagia</taxon>
        <taxon>Cytophagales</taxon>
        <taxon>Spirosomataceae</taxon>
        <taxon>Dyadobacter</taxon>
    </lineage>
</organism>
<proteinExistence type="predicted"/>
<dbReference type="AlphaFoldDB" id="A0A1G7EGQ4"/>
<dbReference type="Pfam" id="PF13635">
    <property type="entry name" value="DUF4143"/>
    <property type="match status" value="1"/>
</dbReference>
<keyword evidence="1" id="KW-0238">DNA-binding</keyword>
<dbReference type="SMART" id="SM00382">
    <property type="entry name" value="AAA"/>
    <property type="match status" value="1"/>
</dbReference>
<evidence type="ECO:0000313" key="3">
    <source>
        <dbReference type="EMBL" id="SDE62869.1"/>
    </source>
</evidence>
<dbReference type="PANTHER" id="PTHR43566:SF2">
    <property type="entry name" value="DUF4143 DOMAIN-CONTAINING PROTEIN"/>
    <property type="match status" value="1"/>
</dbReference>
<keyword evidence="4" id="KW-1185">Reference proteome</keyword>
<dbReference type="Proteomes" id="UP000198748">
    <property type="component" value="Unassembled WGS sequence"/>
</dbReference>
<dbReference type="InterPro" id="IPR041682">
    <property type="entry name" value="AAA_14"/>
</dbReference>
<dbReference type="InterPro" id="IPR025420">
    <property type="entry name" value="DUF4143"/>
</dbReference>